<organism evidence="7 8">
    <name type="scientific">Umbelopsis vinacea</name>
    <dbReference type="NCBI Taxonomy" id="44442"/>
    <lineage>
        <taxon>Eukaryota</taxon>
        <taxon>Fungi</taxon>
        <taxon>Fungi incertae sedis</taxon>
        <taxon>Mucoromycota</taxon>
        <taxon>Mucoromycotina</taxon>
        <taxon>Umbelopsidomycetes</taxon>
        <taxon>Umbelopsidales</taxon>
        <taxon>Umbelopsidaceae</taxon>
        <taxon>Umbelopsis</taxon>
    </lineage>
</organism>
<comment type="similarity">
    <text evidence="1">Belongs to the methylthioribose kinase family.</text>
</comment>
<keyword evidence="3" id="KW-0547">Nucleotide-binding</keyword>
<dbReference type="InterPro" id="IPR002575">
    <property type="entry name" value="Aminoglycoside_PTrfase"/>
</dbReference>
<evidence type="ECO:0000256" key="1">
    <source>
        <dbReference type="ARBA" id="ARBA00010165"/>
    </source>
</evidence>
<name>A0A8H7UIB9_9FUNG</name>
<dbReference type="GO" id="GO:0005524">
    <property type="term" value="F:ATP binding"/>
    <property type="evidence" value="ECO:0007669"/>
    <property type="project" value="UniProtKB-KW"/>
</dbReference>
<evidence type="ECO:0000256" key="2">
    <source>
        <dbReference type="ARBA" id="ARBA00022679"/>
    </source>
</evidence>
<reference evidence="7" key="1">
    <citation type="submission" date="2020-12" db="EMBL/GenBank/DDBJ databases">
        <title>Metabolic potential, ecology and presence of endohyphal bacteria is reflected in genomic diversity of Mucoromycotina.</title>
        <authorList>
            <person name="Muszewska A."/>
            <person name="Okrasinska A."/>
            <person name="Steczkiewicz K."/>
            <person name="Drgas O."/>
            <person name="Orlowska M."/>
            <person name="Perlinska-Lenart U."/>
            <person name="Aleksandrzak-Piekarczyk T."/>
            <person name="Szatraj K."/>
            <person name="Zielenkiewicz U."/>
            <person name="Pilsyk S."/>
            <person name="Malc E."/>
            <person name="Mieczkowski P."/>
            <person name="Kruszewska J.S."/>
            <person name="Biernat P."/>
            <person name="Pawlowska J."/>
        </authorList>
    </citation>
    <scope>NUCLEOTIDE SEQUENCE</scope>
    <source>
        <strain evidence="7">WA0000051536</strain>
    </source>
</reference>
<gene>
    <name evidence="7" type="ORF">INT44_005762</name>
</gene>
<dbReference type="InterPro" id="IPR011009">
    <property type="entry name" value="Kinase-like_dom_sf"/>
</dbReference>
<evidence type="ECO:0000256" key="4">
    <source>
        <dbReference type="ARBA" id="ARBA00022777"/>
    </source>
</evidence>
<dbReference type="SUPFAM" id="SSF56112">
    <property type="entry name" value="Protein kinase-like (PK-like)"/>
    <property type="match status" value="1"/>
</dbReference>
<dbReference type="OrthoDB" id="25129at2759"/>
<keyword evidence="2" id="KW-0808">Transferase</keyword>
<evidence type="ECO:0000259" key="6">
    <source>
        <dbReference type="Pfam" id="PF01636"/>
    </source>
</evidence>
<evidence type="ECO:0000313" key="8">
    <source>
        <dbReference type="Proteomes" id="UP000612746"/>
    </source>
</evidence>
<dbReference type="PANTHER" id="PTHR34273:SF2">
    <property type="entry name" value="METHYLTHIORIBOSE KINASE"/>
    <property type="match status" value="1"/>
</dbReference>
<keyword evidence="8" id="KW-1185">Reference proteome</keyword>
<dbReference type="Gene3D" id="3.90.1200.10">
    <property type="match status" value="1"/>
</dbReference>
<keyword evidence="4" id="KW-0418">Kinase</keyword>
<evidence type="ECO:0000313" key="7">
    <source>
        <dbReference type="EMBL" id="KAG2182782.1"/>
    </source>
</evidence>
<dbReference type="Proteomes" id="UP000612746">
    <property type="component" value="Unassembled WGS sequence"/>
</dbReference>
<feature type="domain" description="Aminoglycoside phosphotransferase" evidence="6">
    <location>
        <begin position="26"/>
        <end position="265"/>
    </location>
</feature>
<dbReference type="Pfam" id="PF01636">
    <property type="entry name" value="APH"/>
    <property type="match status" value="1"/>
</dbReference>
<protein>
    <recommendedName>
        <fullName evidence="6">Aminoglycoside phosphotransferase domain-containing protein</fullName>
    </recommendedName>
</protein>
<keyword evidence="5" id="KW-0067">ATP-binding</keyword>
<dbReference type="AlphaFoldDB" id="A0A8H7UIB9"/>
<dbReference type="Gene3D" id="3.30.200.20">
    <property type="entry name" value="Phosphorylase Kinase, domain 1"/>
    <property type="match status" value="1"/>
</dbReference>
<comment type="caution">
    <text evidence="7">The sequence shown here is derived from an EMBL/GenBank/DDBJ whole genome shotgun (WGS) entry which is preliminary data.</text>
</comment>
<accession>A0A8H7UIB9</accession>
<dbReference type="GO" id="GO:0016301">
    <property type="term" value="F:kinase activity"/>
    <property type="evidence" value="ECO:0007669"/>
    <property type="project" value="UniProtKB-KW"/>
</dbReference>
<proteinExistence type="inferred from homology"/>
<dbReference type="PANTHER" id="PTHR34273">
    <property type="entry name" value="METHYLTHIORIBOSE KINASE"/>
    <property type="match status" value="1"/>
</dbReference>
<evidence type="ECO:0000256" key="5">
    <source>
        <dbReference type="ARBA" id="ARBA00022840"/>
    </source>
</evidence>
<evidence type="ECO:0000256" key="3">
    <source>
        <dbReference type="ARBA" id="ARBA00022741"/>
    </source>
</evidence>
<sequence length="360" mass="40646">MTITSDDEILAYIKRTGSDGIKIDRIERLSGGNANYVWRVQLKEKCPEMDGCSSFVIKHAESFMATATEFSLYADRMDYEIIALRNAADAAISLPDCTVPKVYSYDEVDKVVFMEDIGNSANMKAYISALDEPLSSGLAREVGAALGRFIGRLHSVGHAQRHELIKKLDNPKGVALSRYVFYDRAGSILKKFGKKDQALQDAANWGGEQLSNNPQTLCMGDYWPGNIIVPNDLTQDLKLRVVDWEMCRYAPSGMDLGQLLAEIYCLDKYRQPCKDIMTAFLSAYCKEYQPTMYDAKIAIIHFGFHLIVWTPVTGWVEDGTEIVDIGSQYVLHAWQEDWAWFKDTIFVDYLETIKLSSEAQ</sequence>
<dbReference type="EMBL" id="JAEPRA010000007">
    <property type="protein sequence ID" value="KAG2182782.1"/>
    <property type="molecule type" value="Genomic_DNA"/>
</dbReference>